<keyword evidence="4" id="KW-1185">Reference proteome</keyword>
<dbReference type="InterPro" id="IPR047057">
    <property type="entry name" value="MerR_fam"/>
</dbReference>
<organism evidence="3 4">
    <name type="scientific">Rugosimonospora africana</name>
    <dbReference type="NCBI Taxonomy" id="556532"/>
    <lineage>
        <taxon>Bacteria</taxon>
        <taxon>Bacillati</taxon>
        <taxon>Actinomycetota</taxon>
        <taxon>Actinomycetes</taxon>
        <taxon>Micromonosporales</taxon>
        <taxon>Micromonosporaceae</taxon>
        <taxon>Rugosimonospora</taxon>
    </lineage>
</organism>
<dbReference type="InterPro" id="IPR009061">
    <property type="entry name" value="DNA-bd_dom_put_sf"/>
</dbReference>
<dbReference type="InterPro" id="IPR029442">
    <property type="entry name" value="GyrI-like"/>
</dbReference>
<dbReference type="PANTHER" id="PTHR30204">
    <property type="entry name" value="REDOX-CYCLING DRUG-SENSING TRANSCRIPTIONAL ACTIVATOR SOXR"/>
    <property type="match status" value="1"/>
</dbReference>
<dbReference type="SUPFAM" id="SSF46955">
    <property type="entry name" value="Putative DNA-binding domain"/>
    <property type="match status" value="1"/>
</dbReference>
<dbReference type="Gene3D" id="3.20.80.10">
    <property type="entry name" value="Regulatory factor, effector binding domain"/>
    <property type="match status" value="1"/>
</dbReference>
<name>A0A8J3VRK4_9ACTN</name>
<dbReference type="RefSeq" id="WP_203919891.1">
    <property type="nucleotide sequence ID" value="NZ_BONZ01000041.1"/>
</dbReference>
<dbReference type="GO" id="GO:0003700">
    <property type="term" value="F:DNA-binding transcription factor activity"/>
    <property type="evidence" value="ECO:0007669"/>
    <property type="project" value="InterPro"/>
</dbReference>
<proteinExistence type="predicted"/>
<accession>A0A8J3VRK4</accession>
<dbReference type="SMART" id="SM00871">
    <property type="entry name" value="AraC_E_bind"/>
    <property type="match status" value="1"/>
</dbReference>
<evidence type="ECO:0000259" key="2">
    <source>
        <dbReference type="PROSITE" id="PS50937"/>
    </source>
</evidence>
<dbReference type="AlphaFoldDB" id="A0A8J3VRK4"/>
<dbReference type="PANTHER" id="PTHR30204:SF97">
    <property type="entry name" value="MERR FAMILY REGULATORY PROTEIN"/>
    <property type="match status" value="1"/>
</dbReference>
<dbReference type="InterPro" id="IPR000551">
    <property type="entry name" value="MerR-type_HTH_dom"/>
</dbReference>
<dbReference type="InterPro" id="IPR010499">
    <property type="entry name" value="AraC_E-bd"/>
</dbReference>
<evidence type="ECO:0000313" key="4">
    <source>
        <dbReference type="Proteomes" id="UP000642748"/>
    </source>
</evidence>
<dbReference type="SMART" id="SM00422">
    <property type="entry name" value="HTH_MERR"/>
    <property type="match status" value="1"/>
</dbReference>
<evidence type="ECO:0000313" key="3">
    <source>
        <dbReference type="EMBL" id="GIH16300.1"/>
    </source>
</evidence>
<dbReference type="Proteomes" id="UP000642748">
    <property type="component" value="Unassembled WGS sequence"/>
</dbReference>
<dbReference type="Gene3D" id="1.10.1660.10">
    <property type="match status" value="1"/>
</dbReference>
<keyword evidence="1" id="KW-0238">DNA-binding</keyword>
<gene>
    <name evidence="3" type="ORF">Raf01_44720</name>
</gene>
<dbReference type="Pfam" id="PF13411">
    <property type="entry name" value="MerR_1"/>
    <property type="match status" value="1"/>
</dbReference>
<dbReference type="InterPro" id="IPR011256">
    <property type="entry name" value="Reg_factor_effector_dom_sf"/>
</dbReference>
<protein>
    <submittedName>
        <fullName evidence="3">MerR family transcriptional regulator</fullName>
    </submittedName>
</protein>
<feature type="domain" description="HTH merR-type" evidence="2">
    <location>
        <begin position="1"/>
        <end position="71"/>
    </location>
</feature>
<dbReference type="Pfam" id="PF06445">
    <property type="entry name" value="GyrI-like"/>
    <property type="match status" value="1"/>
</dbReference>
<dbReference type="GO" id="GO:0003677">
    <property type="term" value="F:DNA binding"/>
    <property type="evidence" value="ECO:0007669"/>
    <property type="project" value="UniProtKB-KW"/>
</dbReference>
<dbReference type="CDD" id="cd01107">
    <property type="entry name" value="HTH_BmrR"/>
    <property type="match status" value="1"/>
</dbReference>
<dbReference type="PROSITE" id="PS50937">
    <property type="entry name" value="HTH_MERR_2"/>
    <property type="match status" value="1"/>
</dbReference>
<dbReference type="EMBL" id="BONZ01000041">
    <property type="protein sequence ID" value="GIH16300.1"/>
    <property type="molecule type" value="Genomic_DNA"/>
</dbReference>
<evidence type="ECO:0000256" key="1">
    <source>
        <dbReference type="ARBA" id="ARBA00023125"/>
    </source>
</evidence>
<comment type="caution">
    <text evidence="3">The sequence shown here is derived from an EMBL/GenBank/DDBJ whole genome shotgun (WGS) entry which is preliminary data.</text>
</comment>
<sequence length="271" mass="29391">MFTIGDFAKLGRVSVRMLRHYDATGLLIPAAVDAASGYRYYNAGQLGRLNRIIALKDLGFTLQQVRTILDDEIDVGELRGMLRLRRAQLEAQLSADAARLAGVEARLRIIETEGHMNTEDVVLKPVAPLRIAELADTAAGYGPEHISPVIVPMYPELFRRLEAAGVTPAGPAIAYYEPAGDAVTVHAGMPVATGPSAGQDFAVVDLPAISAATIVHHGHMDDVMGSLQTLARWIEDNGYRPVGYHREVYLDYHPDKPEEGVTELQVAVTQG</sequence>
<dbReference type="SUPFAM" id="SSF55136">
    <property type="entry name" value="Probable bacterial effector-binding domain"/>
    <property type="match status" value="1"/>
</dbReference>
<reference evidence="3" key="1">
    <citation type="submission" date="2021-01" db="EMBL/GenBank/DDBJ databases">
        <title>Whole genome shotgun sequence of Rugosimonospora africana NBRC 104875.</title>
        <authorList>
            <person name="Komaki H."/>
            <person name="Tamura T."/>
        </authorList>
    </citation>
    <scope>NUCLEOTIDE SEQUENCE</scope>
    <source>
        <strain evidence="3">NBRC 104875</strain>
    </source>
</reference>